<dbReference type="PANTHER" id="PTHR41694">
    <property type="entry name" value="ENDOGENOUS RETROVIRUS GROUP K MEMBER POL PROTEIN"/>
    <property type="match status" value="1"/>
</dbReference>
<keyword evidence="4" id="KW-0479">Metal-binding</keyword>
<keyword evidence="6" id="KW-0378">Hydrolase</keyword>
<dbReference type="GO" id="GO:0008270">
    <property type="term" value="F:zinc ion binding"/>
    <property type="evidence" value="ECO:0007669"/>
    <property type="project" value="UniProtKB-KW"/>
</dbReference>
<reference evidence="10 11" key="1">
    <citation type="submission" date="2019-09" db="EMBL/GenBank/DDBJ databases">
        <title>Bird 10,000 Genomes (B10K) Project - Family phase.</title>
        <authorList>
            <person name="Zhang G."/>
        </authorList>
    </citation>
    <scope>NUCLEOTIDE SEQUENCE [LARGE SCALE GENOMIC DNA]</scope>
    <source>
        <strain evidence="10">B10K-DU-004-15</strain>
        <tissue evidence="10">Mixed tissue sample</tissue>
    </source>
</reference>
<evidence type="ECO:0000256" key="5">
    <source>
        <dbReference type="ARBA" id="ARBA00022759"/>
    </source>
</evidence>
<dbReference type="PROSITE" id="PS50876">
    <property type="entry name" value="ZF_INTEGRASE"/>
    <property type="match status" value="1"/>
</dbReference>
<comment type="caution">
    <text evidence="10">The sequence shown here is derived from an EMBL/GenBank/DDBJ whole genome shotgun (WGS) entry which is preliminary data.</text>
</comment>
<evidence type="ECO:0000256" key="2">
    <source>
        <dbReference type="ARBA" id="ARBA00022695"/>
    </source>
</evidence>
<dbReference type="GO" id="GO:0004519">
    <property type="term" value="F:endonuclease activity"/>
    <property type="evidence" value="ECO:0007669"/>
    <property type="project" value="UniProtKB-KW"/>
</dbReference>
<dbReference type="Gene3D" id="1.10.10.200">
    <property type="match status" value="1"/>
</dbReference>
<dbReference type="GO" id="GO:0003964">
    <property type="term" value="F:RNA-directed DNA polymerase activity"/>
    <property type="evidence" value="ECO:0007669"/>
    <property type="project" value="UniProtKB-KW"/>
</dbReference>
<protein>
    <submittedName>
        <fullName evidence="10">POK8 protein</fullName>
    </submittedName>
</protein>
<name>A0A7K4REB9_9TYRA</name>
<evidence type="ECO:0000256" key="1">
    <source>
        <dbReference type="ARBA" id="ARBA00022679"/>
    </source>
</evidence>
<organism evidence="10 11">
    <name type="scientific">Neopipo cinnamomea</name>
    <dbReference type="NCBI Taxonomy" id="456388"/>
    <lineage>
        <taxon>Eukaryota</taxon>
        <taxon>Metazoa</taxon>
        <taxon>Chordata</taxon>
        <taxon>Craniata</taxon>
        <taxon>Vertebrata</taxon>
        <taxon>Euteleostomi</taxon>
        <taxon>Archelosauria</taxon>
        <taxon>Archosauria</taxon>
        <taxon>Dinosauria</taxon>
        <taxon>Saurischia</taxon>
        <taxon>Theropoda</taxon>
        <taxon>Coelurosauria</taxon>
        <taxon>Aves</taxon>
        <taxon>Neognathae</taxon>
        <taxon>Neoaves</taxon>
        <taxon>Telluraves</taxon>
        <taxon>Australaves</taxon>
        <taxon>Passeriformes</taxon>
        <taxon>Tyrannidae</taxon>
        <taxon>Neopipo</taxon>
    </lineage>
</organism>
<dbReference type="SUPFAM" id="SSF56672">
    <property type="entry name" value="DNA/RNA polymerases"/>
    <property type="match status" value="1"/>
</dbReference>
<evidence type="ECO:0000256" key="6">
    <source>
        <dbReference type="ARBA" id="ARBA00022801"/>
    </source>
</evidence>
<feature type="non-terminal residue" evidence="10">
    <location>
        <position position="105"/>
    </location>
</feature>
<sequence length="105" mass="11473">MGALQPGMPNPALIPENWNILIIDLKDCFFTIALHPNDTKRFAFTLPALNQSSFDIARTQHAIFHQNARGLCQQYNIPLAQARAIVRACPVCSHHNGGLGLGLGV</sequence>
<dbReference type="GO" id="GO:0035613">
    <property type="term" value="F:RNA stem-loop binding"/>
    <property type="evidence" value="ECO:0007669"/>
    <property type="project" value="TreeGrafter"/>
</dbReference>
<feature type="domain" description="Integrase-type" evidence="9">
    <location>
        <begin position="52"/>
        <end position="93"/>
    </location>
</feature>
<dbReference type="PANTHER" id="PTHR41694:SF3">
    <property type="entry name" value="RNA-DIRECTED DNA POLYMERASE-RELATED"/>
    <property type="match status" value="1"/>
</dbReference>
<dbReference type="SUPFAM" id="SSF46919">
    <property type="entry name" value="N-terminal Zn binding domain of HIV integrase"/>
    <property type="match status" value="1"/>
</dbReference>
<evidence type="ECO:0000256" key="3">
    <source>
        <dbReference type="ARBA" id="ARBA00022722"/>
    </source>
</evidence>
<dbReference type="InterPro" id="IPR017856">
    <property type="entry name" value="Integrase-like_N"/>
</dbReference>
<keyword evidence="3" id="KW-0540">Nuclease</keyword>
<dbReference type="Gene3D" id="3.30.70.270">
    <property type="match status" value="1"/>
</dbReference>
<feature type="non-terminal residue" evidence="10">
    <location>
        <position position="1"/>
    </location>
</feature>
<evidence type="ECO:0000256" key="8">
    <source>
        <dbReference type="PROSITE-ProRule" id="PRU00450"/>
    </source>
</evidence>
<evidence type="ECO:0000313" key="10">
    <source>
        <dbReference type="EMBL" id="NWQ71550.1"/>
    </source>
</evidence>
<keyword evidence="2" id="KW-0548">Nucleotidyltransferase</keyword>
<keyword evidence="11" id="KW-1185">Reference proteome</keyword>
<dbReference type="AlphaFoldDB" id="A0A7K4REB9"/>
<evidence type="ECO:0000313" key="11">
    <source>
        <dbReference type="Proteomes" id="UP000556200"/>
    </source>
</evidence>
<keyword evidence="5" id="KW-0255">Endonuclease</keyword>
<dbReference type="GO" id="GO:0016787">
    <property type="term" value="F:hydrolase activity"/>
    <property type="evidence" value="ECO:0007669"/>
    <property type="project" value="UniProtKB-KW"/>
</dbReference>
<dbReference type="InterPro" id="IPR043128">
    <property type="entry name" value="Rev_trsase/Diguanyl_cyclase"/>
</dbReference>
<evidence type="ECO:0000259" key="9">
    <source>
        <dbReference type="PROSITE" id="PS50876"/>
    </source>
</evidence>
<dbReference type="Pfam" id="PF02022">
    <property type="entry name" value="Integrase_Zn"/>
    <property type="match status" value="1"/>
</dbReference>
<dbReference type="InterPro" id="IPR003308">
    <property type="entry name" value="Integrase_Zn-bd_dom_N"/>
</dbReference>
<dbReference type="Proteomes" id="UP000556200">
    <property type="component" value="Unassembled WGS sequence"/>
</dbReference>
<keyword evidence="7" id="KW-0695">RNA-directed DNA polymerase</keyword>
<keyword evidence="1" id="KW-0808">Transferase</keyword>
<keyword evidence="8" id="KW-0863">Zinc-finger</keyword>
<proteinExistence type="predicted"/>
<accession>A0A7K4REB9</accession>
<gene>
    <name evidence="10" type="primary">Ervk8_0</name>
    <name evidence="10" type="ORF">NEOCIN_R15299</name>
</gene>
<evidence type="ECO:0000256" key="4">
    <source>
        <dbReference type="ARBA" id="ARBA00022723"/>
    </source>
</evidence>
<dbReference type="InterPro" id="IPR043502">
    <property type="entry name" value="DNA/RNA_pol_sf"/>
</dbReference>
<keyword evidence="8" id="KW-0862">Zinc</keyword>
<dbReference type="EMBL" id="VYZA01002446">
    <property type="protein sequence ID" value="NWQ71550.1"/>
    <property type="molecule type" value="Genomic_DNA"/>
</dbReference>
<evidence type="ECO:0000256" key="7">
    <source>
        <dbReference type="ARBA" id="ARBA00022918"/>
    </source>
</evidence>